<evidence type="ECO:0000313" key="5">
    <source>
        <dbReference type="EMBL" id="BCJ70123.1"/>
    </source>
</evidence>
<accession>A0A810NF84</accession>
<dbReference type="RefSeq" id="WP_212819833.1">
    <property type="nucleotide sequence ID" value="NZ_AP023359.1"/>
</dbReference>
<gene>
    <name evidence="5" type="ORF">Prubr_71440</name>
</gene>
<keyword evidence="6" id="KW-1185">Reference proteome</keyword>
<proteinExistence type="inferred from homology"/>
<protein>
    <recommendedName>
        <fullName evidence="7">Gas vesicle protein</fullName>
    </recommendedName>
</protein>
<dbReference type="GO" id="GO:0005198">
    <property type="term" value="F:structural molecule activity"/>
    <property type="evidence" value="ECO:0007669"/>
    <property type="project" value="InterPro"/>
</dbReference>
<dbReference type="GO" id="GO:0031411">
    <property type="term" value="C:gas vesicle"/>
    <property type="evidence" value="ECO:0007669"/>
    <property type="project" value="UniProtKB-SubCell"/>
</dbReference>
<evidence type="ECO:0000256" key="3">
    <source>
        <dbReference type="ARBA" id="ARBA00035646"/>
    </source>
</evidence>
<keyword evidence="1" id="KW-0304">Gas vesicle</keyword>
<reference evidence="5" key="1">
    <citation type="submission" date="2020-08" db="EMBL/GenBank/DDBJ databases">
        <title>Whole genome shotgun sequence of Polymorphospora rubra NBRC 101157.</title>
        <authorList>
            <person name="Komaki H."/>
            <person name="Tamura T."/>
        </authorList>
    </citation>
    <scope>NUCLEOTIDE SEQUENCE</scope>
    <source>
        <strain evidence="5">NBRC 101157</strain>
    </source>
</reference>
<feature type="region of interest" description="Disordered" evidence="4">
    <location>
        <begin position="66"/>
        <end position="99"/>
    </location>
</feature>
<feature type="compositionally biased region" description="Low complexity" evidence="4">
    <location>
        <begin position="66"/>
        <end position="91"/>
    </location>
</feature>
<comment type="subcellular location">
    <subcellularLocation>
        <location evidence="2">Gas vesicle</location>
    </subcellularLocation>
</comment>
<dbReference type="EMBL" id="AP023359">
    <property type="protein sequence ID" value="BCJ70123.1"/>
    <property type="molecule type" value="Genomic_DNA"/>
</dbReference>
<evidence type="ECO:0000256" key="2">
    <source>
        <dbReference type="ARBA" id="ARBA00035108"/>
    </source>
</evidence>
<dbReference type="GO" id="GO:0012506">
    <property type="term" value="C:vesicle membrane"/>
    <property type="evidence" value="ECO:0007669"/>
    <property type="project" value="InterPro"/>
</dbReference>
<dbReference type="Pfam" id="PF00741">
    <property type="entry name" value="Gas_vesicle"/>
    <property type="match status" value="1"/>
</dbReference>
<organism evidence="5 6">
    <name type="scientific">Polymorphospora rubra</name>
    <dbReference type="NCBI Taxonomy" id="338584"/>
    <lineage>
        <taxon>Bacteria</taxon>
        <taxon>Bacillati</taxon>
        <taxon>Actinomycetota</taxon>
        <taxon>Actinomycetes</taxon>
        <taxon>Micromonosporales</taxon>
        <taxon>Micromonosporaceae</taxon>
        <taxon>Polymorphospora</taxon>
    </lineage>
</organism>
<dbReference type="InterPro" id="IPR050530">
    <property type="entry name" value="GvpA"/>
</dbReference>
<evidence type="ECO:0000256" key="4">
    <source>
        <dbReference type="SAM" id="MobiDB-lite"/>
    </source>
</evidence>
<dbReference type="PANTHER" id="PTHR35344">
    <property type="entry name" value="GAS VESICLE STRUCTURAL PROTEIN 2-RELATED"/>
    <property type="match status" value="1"/>
</dbReference>
<dbReference type="Proteomes" id="UP000680866">
    <property type="component" value="Chromosome"/>
</dbReference>
<evidence type="ECO:0008006" key="7">
    <source>
        <dbReference type="Google" id="ProtNLM"/>
    </source>
</evidence>
<dbReference type="AlphaFoldDB" id="A0A810NF84"/>
<comment type="similarity">
    <text evidence="3">Belongs to the gas vesicle GvpA family.</text>
</comment>
<dbReference type="KEGG" id="pry:Prubr_71440"/>
<name>A0A810NF84_9ACTN</name>
<evidence type="ECO:0000256" key="1">
    <source>
        <dbReference type="ARBA" id="ARBA00022987"/>
    </source>
</evidence>
<dbReference type="PANTHER" id="PTHR35344:SF4">
    <property type="entry name" value="GAS VESICLE PROTEIN A1"/>
    <property type="match status" value="1"/>
</dbReference>
<sequence length="99" mass="9526">MTEIVPGGPGGAADYRPIALVDLLDRVLGKGVVVSGELALSIADVDLVYVSLRALLASVRASAGAAGAAPDGAAAGPGEVVDGEVAAEHGPGPAGEPGW</sequence>
<evidence type="ECO:0000313" key="6">
    <source>
        <dbReference type="Proteomes" id="UP000680866"/>
    </source>
</evidence>
<dbReference type="InterPro" id="IPR000638">
    <property type="entry name" value="Gas-vesicle_GvpA-like"/>
</dbReference>